<dbReference type="GO" id="GO:0005886">
    <property type="term" value="C:plasma membrane"/>
    <property type="evidence" value="ECO:0007669"/>
    <property type="project" value="UniProtKB-SubCell"/>
</dbReference>
<keyword evidence="3 6" id="KW-0812">Transmembrane</keyword>
<proteinExistence type="predicted"/>
<dbReference type="Proteomes" id="UP000183920">
    <property type="component" value="Unassembled WGS sequence"/>
</dbReference>
<reference evidence="8" key="1">
    <citation type="submission" date="2015-06" db="EMBL/GenBank/DDBJ databases">
        <authorList>
            <person name="Urmite Genomes Urmite Genomes"/>
        </authorList>
    </citation>
    <scope>NUCLEOTIDE SEQUENCE [LARGE SCALE GENOMIC DNA]</scope>
    <source>
        <strain evidence="8">CSUR P1867</strain>
    </source>
</reference>
<evidence type="ECO:0000256" key="5">
    <source>
        <dbReference type="ARBA" id="ARBA00023136"/>
    </source>
</evidence>
<reference evidence="9 11" key="3">
    <citation type="submission" date="2020-12" db="EMBL/GenBank/DDBJ databases">
        <title>Enhanced detection system for hospital associated transmission using whole genome sequencing surveillance.</title>
        <authorList>
            <person name="Harrison L.H."/>
            <person name="Van Tyne D."/>
            <person name="Marsh J.W."/>
            <person name="Griffith M.P."/>
            <person name="Snyder D.J."/>
            <person name="Cooper V.S."/>
            <person name="Mustapha M."/>
        </authorList>
    </citation>
    <scope>NUCLEOTIDE SEQUENCE [LARGE SCALE GENOMIC DNA]</scope>
    <source>
        <strain evidence="9 11">PR00195</strain>
    </source>
</reference>
<evidence type="ECO:0000256" key="3">
    <source>
        <dbReference type="ARBA" id="ARBA00022692"/>
    </source>
</evidence>
<feature type="transmembrane region" description="Helical" evidence="6">
    <location>
        <begin position="149"/>
        <end position="169"/>
    </location>
</feature>
<keyword evidence="2" id="KW-1003">Cell membrane</keyword>
<feature type="transmembrane region" description="Helical" evidence="6">
    <location>
        <begin position="243"/>
        <end position="261"/>
    </location>
</feature>
<evidence type="ECO:0000313" key="10">
    <source>
        <dbReference type="Proteomes" id="UP000183920"/>
    </source>
</evidence>
<evidence type="ECO:0000256" key="1">
    <source>
        <dbReference type="ARBA" id="ARBA00004651"/>
    </source>
</evidence>
<comment type="subcellular location">
    <subcellularLocation>
        <location evidence="1">Cell membrane</location>
        <topology evidence="1">Multi-pass membrane protein</topology>
    </subcellularLocation>
</comment>
<feature type="transmembrane region" description="Helical" evidence="6">
    <location>
        <begin position="92"/>
        <end position="112"/>
    </location>
</feature>
<protein>
    <submittedName>
        <fullName evidence="8">Aromatic amino acid exporter</fullName>
    </submittedName>
    <submittedName>
        <fullName evidence="9">EamA family transporter</fullName>
    </submittedName>
</protein>
<dbReference type="InterPro" id="IPR000620">
    <property type="entry name" value="EamA_dom"/>
</dbReference>
<dbReference type="SUPFAM" id="SSF103481">
    <property type="entry name" value="Multidrug resistance efflux transporter EmrE"/>
    <property type="match status" value="2"/>
</dbReference>
<feature type="transmembrane region" description="Helical" evidence="6">
    <location>
        <begin position="35"/>
        <end position="55"/>
    </location>
</feature>
<dbReference type="AlphaFoldDB" id="A0A0G4Q3U7"/>
<evidence type="ECO:0000259" key="7">
    <source>
        <dbReference type="Pfam" id="PF00892"/>
    </source>
</evidence>
<dbReference type="RefSeq" id="WP_072063201.1">
    <property type="nucleotide sequence ID" value="NZ_CAXOKJ010000014.1"/>
</dbReference>
<accession>A0A379ENF1</accession>
<evidence type="ECO:0000256" key="6">
    <source>
        <dbReference type="SAM" id="Phobius"/>
    </source>
</evidence>
<evidence type="ECO:0000313" key="11">
    <source>
        <dbReference type="Proteomes" id="UP000619976"/>
    </source>
</evidence>
<sequence length="306" mass="33873">MKNAIFPLLAVLIWSINAVVNKAAASVIDPAAISFYRWFLAFLIMTPFLIMPVWHHRKTVKQYWWKLFILGALGMVMYQSLAYYAAHYVSATFMGILNSLIPLLTVIISIFVLRVVPTVGIVLGTVLSISGLVWLISRGEPSQLLSQGLGYGELMMFIASASYALYGVLTKRWSITLPNWQSLYVQIGFGVLLLLPNFFLAESVALTKDNIGLVIFAGIGASILAPYLWILGVMKLGANTTSIFMNLMPLFTAMIAIALLGEEMHSYHLVGGGIVLLGVLLVQQLRTPLNFRRQSAQKKADCHQEM</sequence>
<feature type="transmembrane region" description="Helical" evidence="6">
    <location>
        <begin position="119"/>
        <end position="137"/>
    </location>
</feature>
<feature type="transmembrane region" description="Helical" evidence="6">
    <location>
        <begin position="267"/>
        <end position="285"/>
    </location>
</feature>
<keyword evidence="5 6" id="KW-0472">Membrane</keyword>
<feature type="transmembrane region" description="Helical" evidence="6">
    <location>
        <begin position="181"/>
        <end position="199"/>
    </location>
</feature>
<dbReference type="Pfam" id="PF00892">
    <property type="entry name" value="EamA"/>
    <property type="match status" value="2"/>
</dbReference>
<evidence type="ECO:0000256" key="4">
    <source>
        <dbReference type="ARBA" id="ARBA00022989"/>
    </source>
</evidence>
<gene>
    <name evidence="8" type="ORF">BN1804_01001</name>
    <name evidence="9" type="ORF">JFQ69_04860</name>
</gene>
<name>A0A0G4Q3U7_9GAMM</name>
<feature type="domain" description="EamA" evidence="7">
    <location>
        <begin position="5"/>
        <end position="136"/>
    </location>
</feature>
<evidence type="ECO:0000256" key="2">
    <source>
        <dbReference type="ARBA" id="ARBA00022475"/>
    </source>
</evidence>
<feature type="transmembrane region" description="Helical" evidence="6">
    <location>
        <begin position="67"/>
        <end position="86"/>
    </location>
</feature>
<dbReference type="PANTHER" id="PTHR42920">
    <property type="entry name" value="OS03G0707200 PROTEIN-RELATED"/>
    <property type="match status" value="1"/>
</dbReference>
<dbReference type="InterPro" id="IPR037185">
    <property type="entry name" value="EmrE-like"/>
</dbReference>
<accession>A0A0G4Q3U7</accession>
<dbReference type="EMBL" id="CVRY01000002">
    <property type="protein sequence ID" value="CRL60515.1"/>
    <property type="molecule type" value="Genomic_DNA"/>
</dbReference>
<feature type="transmembrane region" description="Helical" evidence="6">
    <location>
        <begin position="211"/>
        <end position="231"/>
    </location>
</feature>
<feature type="domain" description="EamA" evidence="7">
    <location>
        <begin position="151"/>
        <end position="282"/>
    </location>
</feature>
<reference evidence="10" key="2">
    <citation type="submission" date="2015-06" db="EMBL/GenBank/DDBJ databases">
        <authorList>
            <person name="Urmite Genomes"/>
        </authorList>
    </citation>
    <scope>NUCLEOTIDE SEQUENCE [LARGE SCALE GENOMIC DNA]</scope>
    <source>
        <strain evidence="10">CSUR P1867</strain>
    </source>
</reference>
<keyword evidence="11" id="KW-1185">Reference proteome</keyword>
<dbReference type="EMBL" id="JAEKCB010000002">
    <property type="protein sequence ID" value="MBJ2116997.1"/>
    <property type="molecule type" value="Genomic_DNA"/>
</dbReference>
<evidence type="ECO:0000313" key="9">
    <source>
        <dbReference type="EMBL" id="MBJ2116997.1"/>
    </source>
</evidence>
<keyword evidence="4 6" id="KW-1133">Transmembrane helix</keyword>
<dbReference type="Proteomes" id="UP000619976">
    <property type="component" value="Unassembled WGS sequence"/>
</dbReference>
<organism evidence="8 10">
    <name type="scientific">Proteus penneri</name>
    <dbReference type="NCBI Taxonomy" id="102862"/>
    <lineage>
        <taxon>Bacteria</taxon>
        <taxon>Pseudomonadati</taxon>
        <taxon>Pseudomonadota</taxon>
        <taxon>Gammaproteobacteria</taxon>
        <taxon>Enterobacterales</taxon>
        <taxon>Morganellaceae</taxon>
        <taxon>Proteus</taxon>
    </lineage>
</organism>
<dbReference type="PANTHER" id="PTHR42920:SF11">
    <property type="entry name" value="INNER MEMBRANE PROTEIN YTFF"/>
    <property type="match status" value="1"/>
</dbReference>
<dbReference type="InterPro" id="IPR051258">
    <property type="entry name" value="Diverse_Substrate_Transporter"/>
</dbReference>
<evidence type="ECO:0000313" key="8">
    <source>
        <dbReference type="EMBL" id="CRL60515.1"/>
    </source>
</evidence>